<dbReference type="Proteomes" id="UP000321514">
    <property type="component" value="Unassembled WGS sequence"/>
</dbReference>
<feature type="domain" description="DUF5683" evidence="2">
    <location>
        <begin position="3"/>
        <end position="68"/>
    </location>
</feature>
<proteinExistence type="predicted"/>
<evidence type="ECO:0000259" key="2">
    <source>
        <dbReference type="Pfam" id="PF18935"/>
    </source>
</evidence>
<dbReference type="RefSeq" id="WP_046716643.1">
    <property type="nucleotide sequence ID" value="NZ_BJXR01000017.1"/>
</dbReference>
<keyword evidence="1" id="KW-0472">Membrane</keyword>
<evidence type="ECO:0000256" key="1">
    <source>
        <dbReference type="SAM" id="Phobius"/>
    </source>
</evidence>
<comment type="caution">
    <text evidence="3">The sequence shown here is derived from an EMBL/GenBank/DDBJ whole genome shotgun (WGS) entry which is preliminary data.</text>
</comment>
<sequence>MSRPGIAALLSFLIPGVGQIYNGDILRGVFWLIITPGFWIGTGGCLGWVCHIIAAATAYNRAEDKEKYRVTVV</sequence>
<accession>A0A511SXV4</accession>
<dbReference type="EMBL" id="BJXR01000017">
    <property type="protein sequence ID" value="GEN06744.1"/>
    <property type="molecule type" value="Genomic_DNA"/>
</dbReference>
<evidence type="ECO:0000313" key="5">
    <source>
        <dbReference type="Proteomes" id="UP000183760"/>
    </source>
</evidence>
<keyword evidence="5" id="KW-1185">Reference proteome</keyword>
<feature type="transmembrane region" description="Helical" evidence="1">
    <location>
        <begin position="28"/>
        <end position="59"/>
    </location>
</feature>
<name>A0A511SXV4_MYXFU</name>
<keyword evidence="1" id="KW-1133">Transmembrane helix</keyword>
<dbReference type="AlphaFoldDB" id="A0A511SXV4"/>
<dbReference type="OrthoDB" id="9792998at2"/>
<evidence type="ECO:0000313" key="4">
    <source>
        <dbReference type="EMBL" id="SEU05585.1"/>
    </source>
</evidence>
<dbReference type="Pfam" id="PF18935">
    <property type="entry name" value="DUF5683"/>
    <property type="match status" value="1"/>
</dbReference>
<reference evidence="3 6" key="2">
    <citation type="submission" date="2019-07" db="EMBL/GenBank/DDBJ databases">
        <title>Whole genome shotgun sequence of Myxococcus fulvus NBRC 100333.</title>
        <authorList>
            <person name="Hosoyama A."/>
            <person name="Uohara A."/>
            <person name="Ohji S."/>
            <person name="Ichikawa N."/>
        </authorList>
    </citation>
    <scope>NUCLEOTIDE SEQUENCE [LARGE SCALE GENOMIC DNA]</scope>
    <source>
        <strain evidence="3 6">NBRC 100333</strain>
    </source>
</reference>
<evidence type="ECO:0000313" key="3">
    <source>
        <dbReference type="EMBL" id="GEN06744.1"/>
    </source>
</evidence>
<dbReference type="EMBL" id="FOIB01000004">
    <property type="protein sequence ID" value="SEU05585.1"/>
    <property type="molecule type" value="Genomic_DNA"/>
</dbReference>
<organism evidence="3 6">
    <name type="scientific">Myxococcus fulvus</name>
    <dbReference type="NCBI Taxonomy" id="33"/>
    <lineage>
        <taxon>Bacteria</taxon>
        <taxon>Pseudomonadati</taxon>
        <taxon>Myxococcota</taxon>
        <taxon>Myxococcia</taxon>
        <taxon>Myxococcales</taxon>
        <taxon>Cystobacterineae</taxon>
        <taxon>Myxococcaceae</taxon>
        <taxon>Myxococcus</taxon>
    </lineage>
</organism>
<keyword evidence="1" id="KW-0812">Transmembrane</keyword>
<dbReference type="InterPro" id="IPR043738">
    <property type="entry name" value="DUF5683"/>
</dbReference>
<evidence type="ECO:0000313" key="6">
    <source>
        <dbReference type="Proteomes" id="UP000321514"/>
    </source>
</evidence>
<protein>
    <recommendedName>
        <fullName evidence="2">DUF5683 domain-containing protein</fullName>
    </recommendedName>
</protein>
<reference evidence="4 5" key="1">
    <citation type="submission" date="2016-10" db="EMBL/GenBank/DDBJ databases">
        <authorList>
            <person name="Varghese N."/>
            <person name="Submissions S."/>
        </authorList>
    </citation>
    <scope>NUCLEOTIDE SEQUENCE [LARGE SCALE GENOMIC DNA]</scope>
    <source>
        <strain evidence="4 5">DSM 16525</strain>
    </source>
</reference>
<dbReference type="Proteomes" id="UP000183760">
    <property type="component" value="Unassembled WGS sequence"/>
</dbReference>
<gene>
    <name evidence="3" type="ORF">MFU01_17810</name>
    <name evidence="4" type="ORF">SAMN05443572_104625</name>
</gene>